<proteinExistence type="predicted"/>
<reference evidence="1 2" key="1">
    <citation type="journal article" date="2024" name="G3 (Bethesda)">
        <title>Genome assembly of Hibiscus sabdariffa L. provides insights into metabolisms of medicinal natural products.</title>
        <authorList>
            <person name="Kim T."/>
        </authorList>
    </citation>
    <scope>NUCLEOTIDE SEQUENCE [LARGE SCALE GENOMIC DNA]</scope>
    <source>
        <strain evidence="1">TK-2024</strain>
        <tissue evidence="1">Old leaves</tissue>
    </source>
</reference>
<name>A0ABR2FSP9_9ROSI</name>
<organism evidence="1 2">
    <name type="scientific">Hibiscus sabdariffa</name>
    <name type="common">roselle</name>
    <dbReference type="NCBI Taxonomy" id="183260"/>
    <lineage>
        <taxon>Eukaryota</taxon>
        <taxon>Viridiplantae</taxon>
        <taxon>Streptophyta</taxon>
        <taxon>Embryophyta</taxon>
        <taxon>Tracheophyta</taxon>
        <taxon>Spermatophyta</taxon>
        <taxon>Magnoliopsida</taxon>
        <taxon>eudicotyledons</taxon>
        <taxon>Gunneridae</taxon>
        <taxon>Pentapetalae</taxon>
        <taxon>rosids</taxon>
        <taxon>malvids</taxon>
        <taxon>Malvales</taxon>
        <taxon>Malvaceae</taxon>
        <taxon>Malvoideae</taxon>
        <taxon>Hibiscus</taxon>
    </lineage>
</organism>
<accession>A0ABR2FSP9</accession>
<dbReference type="EMBL" id="JBBPBM010000004">
    <property type="protein sequence ID" value="KAK8587099.1"/>
    <property type="molecule type" value="Genomic_DNA"/>
</dbReference>
<comment type="caution">
    <text evidence="1">The sequence shown here is derived from an EMBL/GenBank/DDBJ whole genome shotgun (WGS) entry which is preliminary data.</text>
</comment>
<keyword evidence="2" id="KW-1185">Reference proteome</keyword>
<gene>
    <name evidence="1" type="ORF">V6N12_021612</name>
</gene>
<dbReference type="Proteomes" id="UP001472677">
    <property type="component" value="Unassembled WGS sequence"/>
</dbReference>
<evidence type="ECO:0000313" key="1">
    <source>
        <dbReference type="EMBL" id="KAK8587099.1"/>
    </source>
</evidence>
<sequence length="94" mass="10651">MDRGKNRANLKDIIRENALPYLPAKSLFRCLGGRTGYKAYYICNPVTEFLVRFAFLIVESCPPKSGIHVNGTIVYVYWKTVETRMEAGIISAPH</sequence>
<protein>
    <submittedName>
        <fullName evidence="1">Uncharacterized protein</fullName>
    </submittedName>
</protein>
<evidence type="ECO:0000313" key="2">
    <source>
        <dbReference type="Proteomes" id="UP001472677"/>
    </source>
</evidence>